<evidence type="ECO:0000313" key="1">
    <source>
        <dbReference type="EMBL" id="AWC08639.1"/>
    </source>
</evidence>
<organism evidence="1">
    <name type="scientific">Kitasatospora mediocidica</name>
    <dbReference type="NCBI Taxonomy" id="58352"/>
    <lineage>
        <taxon>Bacteria</taxon>
        <taxon>Bacillati</taxon>
        <taxon>Actinomycetota</taxon>
        <taxon>Actinomycetes</taxon>
        <taxon>Kitasatosporales</taxon>
        <taxon>Streptomycetaceae</taxon>
        <taxon>Kitasatospora</taxon>
    </lineage>
</organism>
<sequence>MRSVGRLVDNCPHTSGWDSANGEQRCRACGTRRFTGYGALRPPGLPATLTPPSRDKTQADHSAAYAISRTAVHRRLGRWVLGRAALCPST</sequence>
<proteinExistence type="predicted"/>
<protein>
    <submittedName>
        <fullName evidence="1">Uncharacterized protein</fullName>
    </submittedName>
</protein>
<dbReference type="InterPro" id="IPR046222">
    <property type="entry name" value="DUF6255"/>
</dbReference>
<accession>A0A2S0X9Y7</accession>
<dbReference type="Pfam" id="PF19768">
    <property type="entry name" value="DUF6255"/>
    <property type="match status" value="1"/>
</dbReference>
<dbReference type="EMBL" id="MF139773">
    <property type="protein sequence ID" value="AWC08639.1"/>
    <property type="molecule type" value="Genomic_DNA"/>
</dbReference>
<dbReference type="AlphaFoldDB" id="A0A2S0X9Y7"/>
<reference evidence="1" key="1">
    <citation type="journal article" date="2018" name="Appl. Microbiol. Biotechnol.">
        <title>Genomic-driven discovery of an amidinohydrolase involved in the biosynthesis of mediomycin A.</title>
        <authorList>
            <person name="Sun F."/>
            <person name="Xu S."/>
            <person name="Jiang F."/>
            <person name="Liu W."/>
        </authorList>
    </citation>
    <scope>NUCLEOTIDE SEQUENCE</scope>
    <source>
        <strain evidence="1">ATCC 23936</strain>
    </source>
</reference>
<name>A0A2S0X9Y7_9ACTN</name>